<dbReference type="EMBL" id="JANPWB010000005">
    <property type="protein sequence ID" value="KAJ1190080.1"/>
    <property type="molecule type" value="Genomic_DNA"/>
</dbReference>
<dbReference type="Proteomes" id="UP001066276">
    <property type="component" value="Chromosome 3_1"/>
</dbReference>
<reference evidence="2" key="1">
    <citation type="journal article" date="2022" name="bioRxiv">
        <title>Sequencing and chromosome-scale assembly of the giantPleurodeles waltlgenome.</title>
        <authorList>
            <person name="Brown T."/>
            <person name="Elewa A."/>
            <person name="Iarovenko S."/>
            <person name="Subramanian E."/>
            <person name="Araus A.J."/>
            <person name="Petzold A."/>
            <person name="Susuki M."/>
            <person name="Suzuki K.-i.T."/>
            <person name="Hayashi T."/>
            <person name="Toyoda A."/>
            <person name="Oliveira C."/>
            <person name="Osipova E."/>
            <person name="Leigh N.D."/>
            <person name="Simon A."/>
            <person name="Yun M.H."/>
        </authorList>
    </citation>
    <scope>NUCLEOTIDE SEQUENCE</scope>
    <source>
        <strain evidence="2">20211129_DDA</strain>
        <tissue evidence="2">Liver</tissue>
    </source>
</reference>
<sequence length="124" mass="13450">MRNSNAVANLPVAMSAFEEERRGRGRGCVQDAGGDRLLSNGRTSEECAPEVGGGSGRYLPATLAKASNTQYRQGNVPETERLLGNTSTINVKEKINIFQSLRQCSDEVPADKGFERELLPLRPA</sequence>
<comment type="caution">
    <text evidence="2">The sequence shown here is derived from an EMBL/GenBank/DDBJ whole genome shotgun (WGS) entry which is preliminary data.</text>
</comment>
<evidence type="ECO:0000256" key="1">
    <source>
        <dbReference type="SAM" id="MobiDB-lite"/>
    </source>
</evidence>
<feature type="region of interest" description="Disordered" evidence="1">
    <location>
        <begin position="19"/>
        <end position="55"/>
    </location>
</feature>
<evidence type="ECO:0000313" key="2">
    <source>
        <dbReference type="EMBL" id="KAJ1190080.1"/>
    </source>
</evidence>
<accession>A0AAV7UP72</accession>
<gene>
    <name evidence="2" type="ORF">NDU88_006819</name>
</gene>
<proteinExistence type="predicted"/>
<keyword evidence="3" id="KW-1185">Reference proteome</keyword>
<evidence type="ECO:0000313" key="3">
    <source>
        <dbReference type="Proteomes" id="UP001066276"/>
    </source>
</evidence>
<organism evidence="2 3">
    <name type="scientific">Pleurodeles waltl</name>
    <name type="common">Iberian ribbed newt</name>
    <dbReference type="NCBI Taxonomy" id="8319"/>
    <lineage>
        <taxon>Eukaryota</taxon>
        <taxon>Metazoa</taxon>
        <taxon>Chordata</taxon>
        <taxon>Craniata</taxon>
        <taxon>Vertebrata</taxon>
        <taxon>Euteleostomi</taxon>
        <taxon>Amphibia</taxon>
        <taxon>Batrachia</taxon>
        <taxon>Caudata</taxon>
        <taxon>Salamandroidea</taxon>
        <taxon>Salamandridae</taxon>
        <taxon>Pleurodelinae</taxon>
        <taxon>Pleurodeles</taxon>
    </lineage>
</organism>
<name>A0AAV7UP72_PLEWA</name>
<dbReference type="AlphaFoldDB" id="A0AAV7UP72"/>
<protein>
    <submittedName>
        <fullName evidence="2">Uncharacterized protein</fullName>
    </submittedName>
</protein>